<reference evidence="3 4" key="1">
    <citation type="journal article" date="2010" name="Science">
        <title>Genomic analysis of organismal complexity in the multicellular green alga Volvox carteri.</title>
        <authorList>
            <person name="Prochnik S.E."/>
            <person name="Umen J."/>
            <person name="Nedelcu A.M."/>
            <person name="Hallmann A."/>
            <person name="Miller S.M."/>
            <person name="Nishii I."/>
            <person name="Ferris P."/>
            <person name="Kuo A."/>
            <person name="Mitros T."/>
            <person name="Fritz-Laylin L.K."/>
            <person name="Hellsten U."/>
            <person name="Chapman J."/>
            <person name="Simakov O."/>
            <person name="Rensing S.A."/>
            <person name="Terry A."/>
            <person name="Pangilinan J."/>
            <person name="Kapitonov V."/>
            <person name="Jurka J."/>
            <person name="Salamov A."/>
            <person name="Shapiro H."/>
            <person name="Schmutz J."/>
            <person name="Grimwood J."/>
            <person name="Lindquist E."/>
            <person name="Lucas S."/>
            <person name="Grigoriev I.V."/>
            <person name="Schmitt R."/>
            <person name="Kirk D."/>
            <person name="Rokhsar D.S."/>
        </authorList>
    </citation>
    <scope>NUCLEOTIDE SEQUENCE [LARGE SCALE GENOMIC DNA]</scope>
    <source>
        <strain evidence="4">f. Nagariensis / Eve</strain>
    </source>
</reference>
<feature type="compositionally biased region" description="Polar residues" evidence="2">
    <location>
        <begin position="588"/>
        <end position="606"/>
    </location>
</feature>
<feature type="compositionally biased region" description="Low complexity" evidence="2">
    <location>
        <begin position="1309"/>
        <end position="1320"/>
    </location>
</feature>
<feature type="coiled-coil region" evidence="1">
    <location>
        <begin position="376"/>
        <end position="463"/>
    </location>
</feature>
<dbReference type="GO" id="GO:0005815">
    <property type="term" value="C:microtubule organizing center"/>
    <property type="evidence" value="ECO:0007669"/>
    <property type="project" value="TreeGrafter"/>
</dbReference>
<dbReference type="GO" id="GO:0008017">
    <property type="term" value="F:microtubule binding"/>
    <property type="evidence" value="ECO:0007669"/>
    <property type="project" value="TreeGrafter"/>
</dbReference>
<dbReference type="KEGG" id="vcn:VOLCADRAFT_106512"/>
<feature type="compositionally biased region" description="Low complexity" evidence="2">
    <location>
        <begin position="1283"/>
        <end position="1298"/>
    </location>
</feature>
<feature type="region of interest" description="Disordered" evidence="2">
    <location>
        <begin position="1121"/>
        <end position="1140"/>
    </location>
</feature>
<feature type="region of interest" description="Disordered" evidence="2">
    <location>
        <begin position="953"/>
        <end position="1048"/>
    </location>
</feature>
<evidence type="ECO:0000256" key="2">
    <source>
        <dbReference type="SAM" id="MobiDB-lite"/>
    </source>
</evidence>
<keyword evidence="4" id="KW-1185">Reference proteome</keyword>
<dbReference type="GO" id="GO:0031122">
    <property type="term" value="P:cytoplasmic microtubule organization"/>
    <property type="evidence" value="ECO:0007669"/>
    <property type="project" value="TreeGrafter"/>
</dbReference>
<feature type="region of interest" description="Disordered" evidence="2">
    <location>
        <begin position="105"/>
        <end position="124"/>
    </location>
</feature>
<feature type="compositionally biased region" description="Low complexity" evidence="2">
    <location>
        <begin position="1232"/>
        <end position="1268"/>
    </location>
</feature>
<name>D8U805_VOLCA</name>
<dbReference type="Proteomes" id="UP000001058">
    <property type="component" value="Unassembled WGS sequence"/>
</dbReference>
<feature type="compositionally biased region" description="Low complexity" evidence="2">
    <location>
        <begin position="993"/>
        <end position="1003"/>
    </location>
</feature>
<feature type="compositionally biased region" description="Gly residues" evidence="2">
    <location>
        <begin position="1321"/>
        <end position="1331"/>
    </location>
</feature>
<feature type="region of interest" description="Disordered" evidence="2">
    <location>
        <begin position="493"/>
        <end position="542"/>
    </location>
</feature>
<protein>
    <submittedName>
        <fullName evidence="3">Uncharacterized protein</fullName>
    </submittedName>
</protein>
<dbReference type="GeneID" id="9621455"/>
<feature type="compositionally biased region" description="Low complexity" evidence="2">
    <location>
        <begin position="130"/>
        <end position="151"/>
    </location>
</feature>
<gene>
    <name evidence="3" type="ORF">VOLCADRAFT_106512</name>
</gene>
<feature type="region of interest" description="Disordered" evidence="2">
    <location>
        <begin position="46"/>
        <end position="66"/>
    </location>
</feature>
<dbReference type="PANTHER" id="PTHR18947:SF28">
    <property type="entry name" value="GIRDIN, ISOFORM A"/>
    <property type="match status" value="1"/>
</dbReference>
<feature type="compositionally biased region" description="Polar residues" evidence="2">
    <location>
        <begin position="1219"/>
        <end position="1229"/>
    </location>
</feature>
<evidence type="ECO:0000256" key="1">
    <source>
        <dbReference type="SAM" id="Coils"/>
    </source>
</evidence>
<feature type="compositionally biased region" description="Gly residues" evidence="2">
    <location>
        <begin position="645"/>
        <end position="655"/>
    </location>
</feature>
<sequence length="1614" mass="166819">MQIRALRMELLRSEEERAKAAREAEVARQLMVHTFDMAAAAVAAAAGSETPTRSRPHSQPSVHVRARSWSPRAAALAAGVMEPPWVSSAPAQLIFSARQATPASIRLTSPDTATEEEEDAGRAGDVEAEASIVSSPNEASSSNPSSSRTCEPQPLASLLLLPASQQQQQQPIDSGQGLEAYSSLVQSASAVAAAAPTRAGNVEKAEVDPPNCVHSTAEAAVAGMTVTVADTPRERPCPLPPSQQQAGSIGRQRGKKPQAPPLQLQEALQLWRIENTRLQEENSQLRQDMKPKLRQELQWLTATIATHEALNAQLQSERDAALQLAEGLQEENAQLHRTVADLHRQLHSAHAVAAAAAVAGAHASGEDGDDPAMVAAASAAAAVAAANARAEELEALVIHMQREVEAATATVEDAHARGRAALGEAQERVRRGETEAQELRAQLEAVMDEVEDLRARLQAYEIGSISSLGTDLNGSSAPFTQRSELGSAPITQRSELGSAPITQRSELGSAPVTQRSELDIRPFRTRRGGIRGSRGSGGISSSAAATVAEAMAQLELEMKKFEEEERLCSSAREPATSDQPQPPLGQQEMAQQEAQHDTQTQITWGSSDHGGTEGSMGGSVRMRLSAPLHRRHRTGRPNSVDSTAGNGGGRGGGRGSAADGREEELEKGTSTDLVAAQAVTQQPGGIAVRAVNKLMSAHRASSRMVEVESSGDGGSRAAKQDACLTLTGGTGRSRLCRQDTEQALDSDRARELEPALEPVEILQSLCMQYATAAAAAAAAADPSMSNLRASAEEAHAAAALAAAAARQRVMEEIEAVRADAAAAVEEATAQMAEELAEAQDVVARQEAIIGDLQGQLMKALREMESLRHQSQSARELSHQLQQQLLLLQGETTARPQPELTAALEAALEAAEVALLKAEARAAAVAEERDGLKERLKVVAAAAAAGAAAAAAARGGGASSDEDEEVENPEDAEARRPLLAPSPWVPAGGGRAGAGRTPPRLGPRSCQDDNADGPGADASEGHSRDAGKGGADEVKSGDEEMSAPVEVQRQQTDEVVSVVRRLRLEGEEQEAVVRQLHKDLVGAREELSRALEEKLAAEEKASRLRAALEECKKRLRRAANENNALRSESQQRIAELTSTRRAVEEREAKLAALRATLLVCELPGKELSFSGGGTSSGGGGGGRGGAGGSGRGTPSTVAAAAVAASPQAAVSAPAGPPPARSNSQGPTGSGSKPAAVKTAAAAATATVTTAARPAVTAPAPQVSAAALAGGASGDGSGRTTAKEATTSGASKGGSASKGGTSVGPKEDHSSGGVSSGCSNGAVVGGNSSGGVSSGCSNGAVSADSGPGGGGRRLVMARPPAVRSHPSGASSARGCSSIAGTAAAAAMAAGNASLMEAAAAVAAAKDRYAADSYRGGAEAMEEEEDKSTPQVARRVLLHRKHTPTGKSQPLNTSLVHGLFDRLDRLERLYSRRLQLVPQQLHSKQQRPSKQRRQRQRVRVGHPRILLPRGSLYTSSRKRRQQQVVQLLDVKAQFSSAGCGLELLAPSMEKVDGAVTYPTKGGGTVAAITAAGAAAAALVASDSRTVGTTPADAAGAATTAALLPALRAQLCITLRKV</sequence>
<feature type="compositionally biased region" description="Polar residues" evidence="2">
    <location>
        <begin position="493"/>
        <end position="515"/>
    </location>
</feature>
<evidence type="ECO:0000313" key="3">
    <source>
        <dbReference type="EMBL" id="EFJ44134.1"/>
    </source>
</evidence>
<proteinExistence type="predicted"/>
<dbReference type="EMBL" id="GL378366">
    <property type="protein sequence ID" value="EFJ44134.1"/>
    <property type="molecule type" value="Genomic_DNA"/>
</dbReference>
<feature type="region of interest" description="Disordered" evidence="2">
    <location>
        <begin position="129"/>
        <end position="151"/>
    </location>
</feature>
<evidence type="ECO:0000313" key="4">
    <source>
        <dbReference type="Proteomes" id="UP000001058"/>
    </source>
</evidence>
<feature type="coiled-coil region" evidence="1">
    <location>
        <begin position="268"/>
        <end position="345"/>
    </location>
</feature>
<feature type="coiled-coil region" evidence="1">
    <location>
        <begin position="3"/>
        <end position="30"/>
    </location>
</feature>
<feature type="compositionally biased region" description="Basic and acidic residues" evidence="2">
    <location>
        <begin position="1018"/>
        <end position="1037"/>
    </location>
</feature>
<dbReference type="PANTHER" id="PTHR18947">
    <property type="entry name" value="HOOK PROTEINS"/>
    <property type="match status" value="1"/>
</dbReference>
<feature type="compositionally biased region" description="Acidic residues" evidence="2">
    <location>
        <begin position="959"/>
        <end position="970"/>
    </location>
</feature>
<feature type="compositionally biased region" description="Polar residues" evidence="2">
    <location>
        <begin position="49"/>
        <end position="61"/>
    </location>
</feature>
<accession>D8U805</accession>
<feature type="compositionally biased region" description="Low complexity" evidence="2">
    <location>
        <begin position="1191"/>
        <end position="1212"/>
    </location>
</feature>
<feature type="compositionally biased region" description="Basic residues" evidence="2">
    <location>
        <begin position="1481"/>
        <end position="1496"/>
    </location>
</feature>
<feature type="compositionally biased region" description="Low complexity" evidence="2">
    <location>
        <begin position="1332"/>
        <end position="1341"/>
    </location>
</feature>
<dbReference type="InParanoid" id="D8U805"/>
<dbReference type="GO" id="GO:0051959">
    <property type="term" value="F:dynein light intermediate chain binding"/>
    <property type="evidence" value="ECO:0007669"/>
    <property type="project" value="TreeGrafter"/>
</dbReference>
<dbReference type="GO" id="GO:0030705">
    <property type="term" value="P:cytoskeleton-dependent intracellular transport"/>
    <property type="evidence" value="ECO:0007669"/>
    <property type="project" value="TreeGrafter"/>
</dbReference>
<feature type="region of interest" description="Disordered" evidence="2">
    <location>
        <begin position="231"/>
        <end position="261"/>
    </location>
</feature>
<keyword evidence="1" id="KW-0175">Coiled coil</keyword>
<feature type="region of interest" description="Disordered" evidence="2">
    <location>
        <begin position="1167"/>
        <end position="1372"/>
    </location>
</feature>
<organism evidence="4">
    <name type="scientific">Volvox carteri f. nagariensis</name>
    <dbReference type="NCBI Taxonomy" id="3068"/>
    <lineage>
        <taxon>Eukaryota</taxon>
        <taxon>Viridiplantae</taxon>
        <taxon>Chlorophyta</taxon>
        <taxon>core chlorophytes</taxon>
        <taxon>Chlorophyceae</taxon>
        <taxon>CS clade</taxon>
        <taxon>Chlamydomonadales</taxon>
        <taxon>Volvocaceae</taxon>
        <taxon>Volvox</taxon>
    </lineage>
</organism>
<dbReference type="GO" id="GO:0005737">
    <property type="term" value="C:cytoplasm"/>
    <property type="evidence" value="ECO:0007669"/>
    <property type="project" value="TreeGrafter"/>
</dbReference>
<feature type="coiled-coil region" evidence="1">
    <location>
        <begin position="806"/>
        <end position="934"/>
    </location>
</feature>
<feature type="compositionally biased region" description="Gly residues" evidence="2">
    <location>
        <begin position="1169"/>
        <end position="1190"/>
    </location>
</feature>
<dbReference type="RefSeq" id="XP_002954728.1">
    <property type="nucleotide sequence ID" value="XM_002954682.1"/>
</dbReference>
<feature type="compositionally biased region" description="Polar residues" evidence="2">
    <location>
        <begin position="1121"/>
        <end position="1138"/>
    </location>
</feature>
<feature type="region of interest" description="Disordered" evidence="2">
    <location>
        <begin position="1474"/>
        <end position="1496"/>
    </location>
</feature>
<feature type="region of interest" description="Disordered" evidence="2">
    <location>
        <begin position="563"/>
        <end position="672"/>
    </location>
</feature>